<dbReference type="AlphaFoldDB" id="A0AAV5MJB0"/>
<keyword evidence="1" id="KW-0472">Membrane</keyword>
<accession>A0AAV5MJB0</accession>
<dbReference type="Proteomes" id="UP001054252">
    <property type="component" value="Unassembled WGS sequence"/>
</dbReference>
<sequence>MISNGSKREGGIINCEYIYIFDAKDMERMGCEGDGSPELALADSPLCPRQTQKVQCQPEEKNDSLVCLHKRGLGSHCCSWLSILTIPLILAGIIKYVERILCLELTSSKKTEPVISESHHQNELEMSRCIDKFLHEYPDSTSLVLGYLLFSVMRPDVNDYLSGKLYLSSSQATERIKTYLKETKFNHQKLVLVSLLEMGKLRENPFEIAAAEMGFIFDTVYTKTSLIYTKKGCVLRVISFTCSFSVLLFFLISIMNEPKFHFSSVDIHITISLLVAAVALEFFAVYSMFSSNWTIPLILFHENRWVRKILWHSSNSKVYGFLEKCCCNRFLENLHKYNFTRFVEVPSCLKLIEDYEAQLDSFFTGELSFEPTRGQETLDKIETNTSLYMRVKESIELDFDTSVIVWHLATSICYYLDVPGRYHNLLIEDRKSSKYLSDYMMYLLALQPAMLLPENCRSFWLNACDQLKDLFSEEANMDHALTLLLNQDGDAWYEIRMSSSKKAEKRKKKIDSAAVPLNQLQSHASKLVIELNSRRIWDRWKMIKEMWIEMLLYAAHSCQHVNHIKQLAQSDREFLTLIWVMGGSTFMETTRVLNKFLR</sequence>
<feature type="domain" description="DUF4220" evidence="2">
    <location>
        <begin position="79"/>
        <end position="339"/>
    </location>
</feature>
<protein>
    <recommendedName>
        <fullName evidence="2">DUF4220 domain-containing protein</fullName>
    </recommendedName>
</protein>
<reference evidence="3 4" key="1">
    <citation type="journal article" date="2021" name="Commun. Biol.">
        <title>The genome of Shorea leprosula (Dipterocarpaceae) highlights the ecological relevance of drought in aseasonal tropical rainforests.</title>
        <authorList>
            <person name="Ng K.K.S."/>
            <person name="Kobayashi M.J."/>
            <person name="Fawcett J.A."/>
            <person name="Hatakeyama M."/>
            <person name="Paape T."/>
            <person name="Ng C.H."/>
            <person name="Ang C.C."/>
            <person name="Tnah L.H."/>
            <person name="Lee C.T."/>
            <person name="Nishiyama T."/>
            <person name="Sese J."/>
            <person name="O'Brien M.J."/>
            <person name="Copetti D."/>
            <person name="Mohd Noor M.I."/>
            <person name="Ong R.C."/>
            <person name="Putra M."/>
            <person name="Sireger I.Z."/>
            <person name="Indrioko S."/>
            <person name="Kosugi Y."/>
            <person name="Izuno A."/>
            <person name="Isagi Y."/>
            <person name="Lee S.L."/>
            <person name="Shimizu K.K."/>
        </authorList>
    </citation>
    <scope>NUCLEOTIDE SEQUENCE [LARGE SCALE GENOMIC DNA]</scope>
    <source>
        <strain evidence="3">214</strain>
    </source>
</reference>
<evidence type="ECO:0000313" key="3">
    <source>
        <dbReference type="EMBL" id="GKV49605.1"/>
    </source>
</evidence>
<evidence type="ECO:0000313" key="4">
    <source>
        <dbReference type="Proteomes" id="UP001054252"/>
    </source>
</evidence>
<dbReference type="PANTHER" id="PTHR31325">
    <property type="entry name" value="OS01G0798800 PROTEIN-RELATED"/>
    <property type="match status" value="1"/>
</dbReference>
<keyword evidence="1" id="KW-0812">Transmembrane</keyword>
<dbReference type="EMBL" id="BPVZ01000307">
    <property type="protein sequence ID" value="GKV49605.1"/>
    <property type="molecule type" value="Genomic_DNA"/>
</dbReference>
<keyword evidence="1" id="KW-1133">Transmembrane helix</keyword>
<dbReference type="Pfam" id="PF04578">
    <property type="entry name" value="DUF594"/>
    <property type="match status" value="1"/>
</dbReference>
<feature type="transmembrane region" description="Helical" evidence="1">
    <location>
        <begin position="267"/>
        <end position="289"/>
    </location>
</feature>
<dbReference type="InterPro" id="IPR025315">
    <property type="entry name" value="DUF4220"/>
</dbReference>
<evidence type="ECO:0000259" key="2">
    <source>
        <dbReference type="Pfam" id="PF13968"/>
    </source>
</evidence>
<organism evidence="3 4">
    <name type="scientific">Rubroshorea leprosula</name>
    <dbReference type="NCBI Taxonomy" id="152421"/>
    <lineage>
        <taxon>Eukaryota</taxon>
        <taxon>Viridiplantae</taxon>
        <taxon>Streptophyta</taxon>
        <taxon>Embryophyta</taxon>
        <taxon>Tracheophyta</taxon>
        <taxon>Spermatophyta</taxon>
        <taxon>Magnoliopsida</taxon>
        <taxon>eudicotyledons</taxon>
        <taxon>Gunneridae</taxon>
        <taxon>Pentapetalae</taxon>
        <taxon>rosids</taxon>
        <taxon>malvids</taxon>
        <taxon>Malvales</taxon>
        <taxon>Dipterocarpaceae</taxon>
        <taxon>Rubroshorea</taxon>
    </lineage>
</organism>
<evidence type="ECO:0000256" key="1">
    <source>
        <dbReference type="SAM" id="Phobius"/>
    </source>
</evidence>
<keyword evidence="4" id="KW-1185">Reference proteome</keyword>
<feature type="transmembrane region" description="Helical" evidence="1">
    <location>
        <begin position="233"/>
        <end position="255"/>
    </location>
</feature>
<name>A0AAV5MJB0_9ROSI</name>
<proteinExistence type="predicted"/>
<dbReference type="Pfam" id="PF13968">
    <property type="entry name" value="DUF4220"/>
    <property type="match status" value="1"/>
</dbReference>
<comment type="caution">
    <text evidence="3">The sequence shown here is derived from an EMBL/GenBank/DDBJ whole genome shotgun (WGS) entry which is preliminary data.</text>
</comment>
<dbReference type="InterPro" id="IPR007658">
    <property type="entry name" value="DUF594"/>
</dbReference>
<gene>
    <name evidence="3" type="ORF">SLEP1_g56346</name>
</gene>